<gene>
    <name evidence="5" type="ORF">OQZ29_13120</name>
</gene>
<sequence length="219" mass="23789">MKSIMILITVLGCALSSFAQKTDSTKTPRITLRDSPSIVTEPLIVIDGNKQYFRGTSAMNGIDPNNIESINVLKDASSIPKYGTDGLAGVIEIKTKNGLKGIYNKPIDSGSLNLTGKVTSLIIRPSLSKGNVRDLQRKPSDPKVVFRNLLQKDIDPNAKPMYIIDGKEVDNIESIDQNSIESISVLKDAAGKSLYGDKAENGVVIITTKAPKKEFQKKN</sequence>
<dbReference type="PANTHER" id="PTHR30069">
    <property type="entry name" value="TONB-DEPENDENT OUTER MEMBRANE RECEPTOR"/>
    <property type="match status" value="1"/>
</dbReference>
<organism evidence="5 6">
    <name type="scientific">Pedobacter agri</name>
    <dbReference type="NCBI Taxonomy" id="454586"/>
    <lineage>
        <taxon>Bacteria</taxon>
        <taxon>Pseudomonadati</taxon>
        <taxon>Bacteroidota</taxon>
        <taxon>Sphingobacteriia</taxon>
        <taxon>Sphingobacteriales</taxon>
        <taxon>Sphingobacteriaceae</taxon>
        <taxon>Pedobacter</taxon>
    </lineage>
</organism>
<keyword evidence="2" id="KW-0812">Transmembrane</keyword>
<comment type="similarity">
    <text evidence="2">Belongs to the TonB-dependent receptor family.</text>
</comment>
<evidence type="ECO:0000256" key="2">
    <source>
        <dbReference type="PROSITE-ProRule" id="PRU01360"/>
    </source>
</evidence>
<dbReference type="InterPro" id="IPR012910">
    <property type="entry name" value="Plug_dom"/>
</dbReference>
<dbReference type="PROSITE" id="PS52016">
    <property type="entry name" value="TONB_DEPENDENT_REC_3"/>
    <property type="match status" value="1"/>
</dbReference>
<keyword evidence="5" id="KW-0675">Receptor</keyword>
<keyword evidence="2" id="KW-0813">Transport</keyword>
<dbReference type="InterPro" id="IPR039426">
    <property type="entry name" value="TonB-dep_rcpt-like"/>
</dbReference>
<proteinExistence type="inferred from homology"/>
<evidence type="ECO:0000313" key="5">
    <source>
        <dbReference type="EMBL" id="MCX3265695.1"/>
    </source>
</evidence>
<evidence type="ECO:0000259" key="4">
    <source>
        <dbReference type="Pfam" id="PF07715"/>
    </source>
</evidence>
<name>A0A9X3DGG6_9SPHI</name>
<dbReference type="PANTHER" id="PTHR30069:SF29">
    <property type="entry name" value="HEMOGLOBIN AND HEMOGLOBIN-HAPTOGLOBIN-BINDING PROTEIN 1-RELATED"/>
    <property type="match status" value="1"/>
</dbReference>
<comment type="subcellular location">
    <subcellularLocation>
        <location evidence="2">Cell outer membrane</location>
        <topology evidence="2">Multi-pass membrane protein</topology>
    </subcellularLocation>
</comment>
<dbReference type="InterPro" id="IPR037066">
    <property type="entry name" value="Plug_dom_sf"/>
</dbReference>
<dbReference type="EMBL" id="JAPJUH010000004">
    <property type="protein sequence ID" value="MCX3265695.1"/>
    <property type="molecule type" value="Genomic_DNA"/>
</dbReference>
<dbReference type="GO" id="GO:0044718">
    <property type="term" value="P:siderophore transmembrane transport"/>
    <property type="evidence" value="ECO:0007669"/>
    <property type="project" value="TreeGrafter"/>
</dbReference>
<dbReference type="SUPFAM" id="SSF56935">
    <property type="entry name" value="Porins"/>
    <property type="match status" value="2"/>
</dbReference>
<dbReference type="GO" id="GO:0015344">
    <property type="term" value="F:siderophore uptake transmembrane transporter activity"/>
    <property type="evidence" value="ECO:0007669"/>
    <property type="project" value="TreeGrafter"/>
</dbReference>
<dbReference type="Gene3D" id="2.170.130.10">
    <property type="entry name" value="TonB-dependent receptor, plug domain"/>
    <property type="match status" value="2"/>
</dbReference>
<accession>A0A9X3DGG6</accession>
<feature type="chain" id="PRO_5040948540" evidence="3">
    <location>
        <begin position="20"/>
        <end position="219"/>
    </location>
</feature>
<dbReference type="InterPro" id="IPR023997">
    <property type="entry name" value="TonB-dep_OMP_SusC/RagA_CS"/>
</dbReference>
<keyword evidence="2" id="KW-1134">Transmembrane beta strand</keyword>
<reference evidence="5" key="1">
    <citation type="submission" date="2022-11" db="EMBL/GenBank/DDBJ databases">
        <authorList>
            <person name="Graham C."/>
            <person name="Newman J.D."/>
        </authorList>
    </citation>
    <scope>NUCLEOTIDE SEQUENCE</scope>
    <source>
        <strain evidence="5">DSM 19486</strain>
    </source>
</reference>
<evidence type="ECO:0000256" key="1">
    <source>
        <dbReference type="ARBA" id="ARBA00022729"/>
    </source>
</evidence>
<keyword evidence="6" id="KW-1185">Reference proteome</keyword>
<dbReference type="Pfam" id="PF07715">
    <property type="entry name" value="Plug"/>
    <property type="match status" value="1"/>
</dbReference>
<keyword evidence="2" id="KW-0998">Cell outer membrane</keyword>
<dbReference type="Proteomes" id="UP001142592">
    <property type="component" value="Unassembled WGS sequence"/>
</dbReference>
<dbReference type="NCBIfam" id="TIGR04057">
    <property type="entry name" value="SusC_RagA_signa"/>
    <property type="match status" value="1"/>
</dbReference>
<feature type="signal peptide" evidence="3">
    <location>
        <begin position="1"/>
        <end position="19"/>
    </location>
</feature>
<evidence type="ECO:0000256" key="3">
    <source>
        <dbReference type="SAM" id="SignalP"/>
    </source>
</evidence>
<dbReference type="GO" id="GO:0009279">
    <property type="term" value="C:cell outer membrane"/>
    <property type="evidence" value="ECO:0007669"/>
    <property type="project" value="UniProtKB-SubCell"/>
</dbReference>
<dbReference type="RefSeq" id="WP_010599644.1">
    <property type="nucleotide sequence ID" value="NZ_JAPJUH010000004.1"/>
</dbReference>
<feature type="domain" description="TonB-dependent receptor plug" evidence="4">
    <location>
        <begin position="20"/>
        <end position="90"/>
    </location>
</feature>
<protein>
    <submittedName>
        <fullName evidence="5">TonB-dependent receptor plug domain-containing protein</fullName>
    </submittedName>
</protein>
<keyword evidence="2" id="KW-0472">Membrane</keyword>
<evidence type="ECO:0000313" key="6">
    <source>
        <dbReference type="Proteomes" id="UP001142592"/>
    </source>
</evidence>
<keyword evidence="1 3" id="KW-0732">Signal</keyword>
<dbReference type="AlphaFoldDB" id="A0A9X3DGG6"/>
<comment type="caution">
    <text evidence="5">The sequence shown here is derived from an EMBL/GenBank/DDBJ whole genome shotgun (WGS) entry which is preliminary data.</text>
</comment>